<dbReference type="Proteomes" id="UP000291116">
    <property type="component" value="Unassembled WGS sequence"/>
</dbReference>
<dbReference type="EMBL" id="CAACVS010000137">
    <property type="protein sequence ID" value="VEU37711.1"/>
    <property type="molecule type" value="Genomic_DNA"/>
</dbReference>
<proteinExistence type="predicted"/>
<evidence type="ECO:0000313" key="2">
    <source>
        <dbReference type="Proteomes" id="UP000291116"/>
    </source>
</evidence>
<gene>
    <name evidence="1" type="ORF">PSNMU_V1.4_AUG-EV-PASAV3_0045380</name>
</gene>
<name>A0A448Z6S1_9STRA</name>
<keyword evidence="2" id="KW-1185">Reference proteome</keyword>
<sequence length="404" mass="43886">MASTTSGGDDSTFDDANASNFHVGESLDYSQIGTADSYYNHTDDGASSSVTAGHTYNMYRHQDATASVHEMHLALLYLLSNPEEFKKALSAHPLSGATTLDEWNAEIEDEDEESVMTSGLPVTALPFIVFADDAEVVLPQAHTASQLFGIEKVEGIELEAAAGIPALSQLFLRWLALMPGGDHLNIIDPPGLTVMRIAGGRYRVTAAHRVVWTWMNEFANMSFDGGLSEDAPAEEESDLQVGDLVTLTIVDVFETDNQGKLLSYCPTFDNRAIRKTNQTSETIKKSSTKLFSILGRARRAVAKSEVNKRASEQITKMGLMQHAKNVAENVKHKVDEAVQQMNSPAKGASKKNANEITDSNQFEAAISAAEKDTSEAVAKDMYASVVSTDVEDATERSEPDVTRI</sequence>
<reference evidence="1 2" key="1">
    <citation type="submission" date="2019-01" db="EMBL/GenBank/DDBJ databases">
        <authorList>
            <person name="Ferrante I. M."/>
        </authorList>
    </citation>
    <scope>NUCLEOTIDE SEQUENCE [LARGE SCALE GENOMIC DNA]</scope>
    <source>
        <strain evidence="1 2">B856</strain>
    </source>
</reference>
<dbReference type="OrthoDB" id="42491at2759"/>
<organism evidence="1 2">
    <name type="scientific">Pseudo-nitzschia multistriata</name>
    <dbReference type="NCBI Taxonomy" id="183589"/>
    <lineage>
        <taxon>Eukaryota</taxon>
        <taxon>Sar</taxon>
        <taxon>Stramenopiles</taxon>
        <taxon>Ochrophyta</taxon>
        <taxon>Bacillariophyta</taxon>
        <taxon>Bacillariophyceae</taxon>
        <taxon>Bacillariophycidae</taxon>
        <taxon>Bacillariales</taxon>
        <taxon>Bacillariaceae</taxon>
        <taxon>Pseudo-nitzschia</taxon>
    </lineage>
</organism>
<evidence type="ECO:0000313" key="1">
    <source>
        <dbReference type="EMBL" id="VEU37711.1"/>
    </source>
</evidence>
<accession>A0A448Z6S1</accession>
<dbReference type="AlphaFoldDB" id="A0A448Z6S1"/>
<protein>
    <submittedName>
        <fullName evidence="1">Uncharacterized protein</fullName>
    </submittedName>
</protein>